<dbReference type="EMBL" id="SACP01000001">
    <property type="protein sequence ID" value="RVU21948.1"/>
    <property type="molecule type" value="Genomic_DNA"/>
</dbReference>
<dbReference type="Proteomes" id="UP000286997">
    <property type="component" value="Unassembled WGS sequence"/>
</dbReference>
<dbReference type="Gene3D" id="3.50.50.60">
    <property type="entry name" value="FAD/NAD(P)-binding domain"/>
    <property type="match status" value="2"/>
</dbReference>
<accession>A0A437PI47</accession>
<dbReference type="NCBIfam" id="TIGR02734">
    <property type="entry name" value="crtI_fam"/>
    <property type="match status" value="1"/>
</dbReference>
<gene>
    <name evidence="8" type="primary">crtI</name>
    <name evidence="8" type="ORF">EOE48_00855</name>
</gene>
<protein>
    <submittedName>
        <fullName evidence="8">Phytoene desaturase</fullName>
    </submittedName>
</protein>
<feature type="region of interest" description="Disordered" evidence="6">
    <location>
        <begin position="1"/>
        <end position="29"/>
    </location>
</feature>
<dbReference type="Pfam" id="PF01593">
    <property type="entry name" value="Amino_oxidase"/>
    <property type="match status" value="1"/>
</dbReference>
<evidence type="ECO:0000256" key="6">
    <source>
        <dbReference type="SAM" id="MobiDB-lite"/>
    </source>
</evidence>
<comment type="pathway">
    <text evidence="1 5">Carotenoid biosynthesis.</text>
</comment>
<evidence type="ECO:0000256" key="5">
    <source>
        <dbReference type="RuleBase" id="RU362075"/>
    </source>
</evidence>
<dbReference type="InterPro" id="IPR036188">
    <property type="entry name" value="FAD/NAD-bd_sf"/>
</dbReference>
<evidence type="ECO:0000313" key="8">
    <source>
        <dbReference type="EMBL" id="RVU21948.1"/>
    </source>
</evidence>
<dbReference type="GO" id="GO:0016491">
    <property type="term" value="F:oxidoreductase activity"/>
    <property type="evidence" value="ECO:0007669"/>
    <property type="project" value="UniProtKB-KW"/>
</dbReference>
<organism evidence="8 9">
    <name type="scientific">Methylobacterium oryzihabitans</name>
    <dbReference type="NCBI Taxonomy" id="2499852"/>
    <lineage>
        <taxon>Bacteria</taxon>
        <taxon>Pseudomonadati</taxon>
        <taxon>Pseudomonadota</taxon>
        <taxon>Alphaproteobacteria</taxon>
        <taxon>Hyphomicrobiales</taxon>
        <taxon>Methylobacteriaceae</taxon>
        <taxon>Methylobacterium</taxon>
    </lineage>
</organism>
<feature type="domain" description="Amine oxidase" evidence="7">
    <location>
        <begin position="67"/>
        <end position="340"/>
    </location>
</feature>
<proteinExistence type="inferred from homology"/>
<comment type="similarity">
    <text evidence="2 5">Belongs to the carotenoid/retinoid oxidoreductase family.</text>
</comment>
<dbReference type="AlphaFoldDB" id="A0A437PI47"/>
<evidence type="ECO:0000256" key="2">
    <source>
        <dbReference type="ARBA" id="ARBA00006046"/>
    </source>
</evidence>
<sequence>MREGTPQRDAAAAGVDCPPPRPPAPLTAPSRRLACPEQAVADPRPARPGSVAVKRSGSSVAVVGGGLGGLAAACVAASRGHDVTLYDKNAWLGGKAAVLHEGGFRFDMGPTILTVPRVLERIFAESGRSVHDYMDLRRLDPQWRCFFDDGSRIDLREDVATMAAEMDRFAPGQGAGDGYRRFQAISEHLHGVSEKFFFWKPVQDLFDTINIRENMNPGTLKDVLSLRMHASVASTIRGKVKDARLAQMLDHFVQYVGSSPYGAPAVLCAIAHMQAAEGVWYPMGGTRAVAEGLMRLAQDLGATLKPDHEVEGLAIEKGAVTGLRTRSGLVPYDRVISNMDAVRTYRELVGGEVGRSYEKKSFEPACSGVVLYLGLNKRYDHLAHHDFVFSRDPEEEFDAIYRRGEPAPDPTAYLAAPSVTDPSVAPEGGEALYVLVHTPYLRPHHDWSTMLPAYRQVILDKLKRTAGMEDIEERIVVERHLTPADIHSRYKVLNGAIYGLASHGRIMGAFKPGNRSREVRGLYLAGGAAHPGPGMPMVMMSGWIAADTLDRDARGEDLRTAS</sequence>
<keyword evidence="3 5" id="KW-0125">Carotenoid biosynthesis</keyword>
<evidence type="ECO:0000313" key="9">
    <source>
        <dbReference type="Proteomes" id="UP000286997"/>
    </source>
</evidence>
<reference evidence="8 9" key="1">
    <citation type="submission" date="2019-01" db="EMBL/GenBank/DDBJ databases">
        <authorList>
            <person name="Chen W.-M."/>
        </authorList>
    </citation>
    <scope>NUCLEOTIDE SEQUENCE [LARGE SCALE GENOMIC DNA]</scope>
    <source>
        <strain evidence="8 9">TER-1</strain>
    </source>
</reference>
<name>A0A437PI47_9HYPH</name>
<keyword evidence="9" id="KW-1185">Reference proteome</keyword>
<dbReference type="PANTHER" id="PTHR43734:SF7">
    <property type="entry name" value="4,4'-DIAPONEUROSPORENE OXYGENASE"/>
    <property type="match status" value="1"/>
</dbReference>
<evidence type="ECO:0000256" key="3">
    <source>
        <dbReference type="ARBA" id="ARBA00022746"/>
    </source>
</evidence>
<dbReference type="InterPro" id="IPR002937">
    <property type="entry name" value="Amino_oxidase"/>
</dbReference>
<evidence type="ECO:0000259" key="7">
    <source>
        <dbReference type="Pfam" id="PF01593"/>
    </source>
</evidence>
<feature type="compositionally biased region" description="Pro residues" evidence="6">
    <location>
        <begin position="17"/>
        <end position="26"/>
    </location>
</feature>
<evidence type="ECO:0000256" key="1">
    <source>
        <dbReference type="ARBA" id="ARBA00004829"/>
    </source>
</evidence>
<dbReference type="OrthoDB" id="9774675at2"/>
<dbReference type="InterPro" id="IPR014105">
    <property type="entry name" value="Carotenoid/retinoid_OxRdtase"/>
</dbReference>
<keyword evidence="4 5" id="KW-0560">Oxidoreductase</keyword>
<dbReference type="SUPFAM" id="SSF51905">
    <property type="entry name" value="FAD/NAD(P)-binding domain"/>
    <property type="match status" value="1"/>
</dbReference>
<dbReference type="GO" id="GO:0016117">
    <property type="term" value="P:carotenoid biosynthetic process"/>
    <property type="evidence" value="ECO:0007669"/>
    <property type="project" value="UniProtKB-KW"/>
</dbReference>
<evidence type="ECO:0000256" key="4">
    <source>
        <dbReference type="ARBA" id="ARBA00023002"/>
    </source>
</evidence>
<comment type="caution">
    <text evidence="8">The sequence shown here is derived from an EMBL/GenBank/DDBJ whole genome shotgun (WGS) entry which is preliminary data.</text>
</comment>
<dbReference type="PANTHER" id="PTHR43734">
    <property type="entry name" value="PHYTOENE DESATURASE"/>
    <property type="match status" value="1"/>
</dbReference>